<dbReference type="InterPro" id="IPR003661">
    <property type="entry name" value="HisK_dim/P_dom"/>
</dbReference>
<evidence type="ECO:0000256" key="3">
    <source>
        <dbReference type="ARBA" id="ARBA00012438"/>
    </source>
</evidence>
<evidence type="ECO:0000256" key="10">
    <source>
        <dbReference type="ARBA" id="ARBA00022840"/>
    </source>
</evidence>
<dbReference type="Gene3D" id="3.30.565.10">
    <property type="entry name" value="Histidine kinase-like ATPase, C-terminal domain"/>
    <property type="match status" value="1"/>
</dbReference>
<keyword evidence="8" id="KW-0547">Nucleotide-binding</keyword>
<evidence type="ECO:0000256" key="8">
    <source>
        <dbReference type="ARBA" id="ARBA00022741"/>
    </source>
</evidence>
<name>A0A9D2VZJ8_9FIRM</name>
<dbReference type="Pfam" id="PF02518">
    <property type="entry name" value="HATPase_c"/>
    <property type="match status" value="1"/>
</dbReference>
<dbReference type="SMART" id="SM00388">
    <property type="entry name" value="HisKA"/>
    <property type="match status" value="1"/>
</dbReference>
<feature type="transmembrane region" description="Helical" evidence="14">
    <location>
        <begin position="381"/>
        <end position="409"/>
    </location>
</feature>
<proteinExistence type="predicted"/>
<sequence>MDTKLKNRHKLAVVLIILTLLMATANITSYYSLYENQMKEEQENSRQAMLRSEDFLRQFVQASWVIYLEEDRDVSWGEEGTGYAGMSLEDVIPSTLQEYDEFYPYLEYVMADGDGDVISQSMAPTGEDLTEGDFSNYTIALNLSYDGNGEADIRVRKGPDRAEIAREFRRVLNGLEAGDYWGEMPSEYDIPMPANREFTFAMTEGNLWTYLEEHFYYEDGLLPGDGQTHIFGLSLLVAAAALLYPLVKSFNTGDEKVFRAPLEVVCIAAVLVITAVCVNAGWMIRRSDGVAGPLDLAVWFLYFAVVYWAAGNLRRIFVLGPILYFKEYSLLVSQKCGIRKGVKEAWETMGRWRKRAMDTLLDLKLSDVNNRMILKVVGLNFVILAVITCFWYYGLILLVIYSAVLFYFLRGYFRDIREKYDRLNMAAAAIANGDLKTEIPADTGLFEPVAESLQKIQEGFGKAVEEEVKSQRMKTELITNVSHDLKTPLTAIITYVDLLKKEEDPGKQKEYVEVLEKKSQRLKVLIEDLFEISKAGSGNVKLELMDVDVVNLFKQVKLELEDKIKKADLDFRCSYPEEKLTVRLDSQKTYRIFENLLVNIVKYAMPHTRVFIEILREDDQAVIRMKNISEQELNIQGQELTERFVRGDASRNTEGAGLGLAIVKSFVELQGGEFGIEIDGDLFKTQVRFRDLC</sequence>
<keyword evidence="10" id="KW-0067">ATP-binding</keyword>
<keyword evidence="5" id="KW-0597">Phosphoprotein</keyword>
<evidence type="ECO:0000256" key="12">
    <source>
        <dbReference type="ARBA" id="ARBA00023012"/>
    </source>
</evidence>
<dbReference type="EMBL" id="DYXE01000086">
    <property type="protein sequence ID" value="HJH50618.1"/>
    <property type="molecule type" value="Genomic_DNA"/>
</dbReference>
<dbReference type="InterPro" id="IPR036097">
    <property type="entry name" value="HisK_dim/P_sf"/>
</dbReference>
<evidence type="ECO:0000256" key="11">
    <source>
        <dbReference type="ARBA" id="ARBA00022989"/>
    </source>
</evidence>
<keyword evidence="4" id="KW-1003">Cell membrane</keyword>
<dbReference type="InterPro" id="IPR005467">
    <property type="entry name" value="His_kinase_dom"/>
</dbReference>
<keyword evidence="12" id="KW-0902">Two-component regulatory system</keyword>
<keyword evidence="13 14" id="KW-0472">Membrane</keyword>
<evidence type="ECO:0000256" key="7">
    <source>
        <dbReference type="ARBA" id="ARBA00022692"/>
    </source>
</evidence>
<evidence type="ECO:0000256" key="6">
    <source>
        <dbReference type="ARBA" id="ARBA00022679"/>
    </source>
</evidence>
<dbReference type="SUPFAM" id="SSF55874">
    <property type="entry name" value="ATPase domain of HSP90 chaperone/DNA topoisomerase II/histidine kinase"/>
    <property type="match status" value="1"/>
</dbReference>
<reference evidence="16" key="1">
    <citation type="journal article" date="2021" name="PeerJ">
        <title>Extensive microbial diversity within the chicken gut microbiome revealed by metagenomics and culture.</title>
        <authorList>
            <person name="Gilroy R."/>
            <person name="Ravi A."/>
            <person name="Getino M."/>
            <person name="Pursley I."/>
            <person name="Horton D.L."/>
            <person name="Alikhan N.F."/>
            <person name="Baker D."/>
            <person name="Gharbi K."/>
            <person name="Hall N."/>
            <person name="Watson M."/>
            <person name="Adriaenssens E.M."/>
            <person name="Foster-Nyarko E."/>
            <person name="Jarju S."/>
            <person name="Secka A."/>
            <person name="Antonio M."/>
            <person name="Oren A."/>
            <person name="Chaudhuri R.R."/>
            <person name="La Ragione R."/>
            <person name="Hildebrand F."/>
            <person name="Pallen M.J."/>
        </authorList>
    </citation>
    <scope>NUCLEOTIDE SEQUENCE</scope>
    <source>
        <strain evidence="16">USAMLcec4-12693</strain>
    </source>
</reference>
<evidence type="ECO:0000256" key="13">
    <source>
        <dbReference type="ARBA" id="ARBA00023136"/>
    </source>
</evidence>
<dbReference type="Proteomes" id="UP000813420">
    <property type="component" value="Unassembled WGS sequence"/>
</dbReference>
<feature type="transmembrane region" description="Helical" evidence="14">
    <location>
        <begin position="262"/>
        <end position="284"/>
    </location>
</feature>
<dbReference type="PANTHER" id="PTHR45528:SF1">
    <property type="entry name" value="SENSOR HISTIDINE KINASE CPXA"/>
    <property type="match status" value="1"/>
</dbReference>
<dbReference type="PROSITE" id="PS50109">
    <property type="entry name" value="HIS_KIN"/>
    <property type="match status" value="1"/>
</dbReference>
<dbReference type="Gene3D" id="1.10.287.130">
    <property type="match status" value="1"/>
</dbReference>
<evidence type="ECO:0000256" key="5">
    <source>
        <dbReference type="ARBA" id="ARBA00022553"/>
    </source>
</evidence>
<feature type="transmembrane region" description="Helical" evidence="14">
    <location>
        <begin position="230"/>
        <end position="250"/>
    </location>
</feature>
<dbReference type="EC" id="2.7.13.3" evidence="3"/>
<dbReference type="InterPro" id="IPR036890">
    <property type="entry name" value="HATPase_C_sf"/>
</dbReference>
<evidence type="ECO:0000256" key="14">
    <source>
        <dbReference type="SAM" id="Phobius"/>
    </source>
</evidence>
<dbReference type="InterPro" id="IPR050398">
    <property type="entry name" value="HssS/ArlS-like"/>
</dbReference>
<dbReference type="RefSeq" id="WP_277272415.1">
    <property type="nucleotide sequence ID" value="NZ_DYXE01000086.1"/>
</dbReference>
<dbReference type="GO" id="GO:0005886">
    <property type="term" value="C:plasma membrane"/>
    <property type="evidence" value="ECO:0007669"/>
    <property type="project" value="UniProtKB-SubCell"/>
</dbReference>
<comment type="subcellular location">
    <subcellularLocation>
        <location evidence="2">Cell membrane</location>
        <topology evidence="2">Multi-pass membrane protein</topology>
    </subcellularLocation>
</comment>
<organism evidence="16 17">
    <name type="scientific">Merdimonas faecis</name>
    <dbReference type="NCBI Taxonomy" id="1653435"/>
    <lineage>
        <taxon>Bacteria</taxon>
        <taxon>Bacillati</taxon>
        <taxon>Bacillota</taxon>
        <taxon>Clostridia</taxon>
        <taxon>Lachnospirales</taxon>
        <taxon>Lachnospiraceae</taxon>
        <taxon>Merdimonas</taxon>
    </lineage>
</organism>
<evidence type="ECO:0000313" key="17">
    <source>
        <dbReference type="Proteomes" id="UP000813420"/>
    </source>
</evidence>
<evidence type="ECO:0000313" key="16">
    <source>
        <dbReference type="EMBL" id="HJH50618.1"/>
    </source>
</evidence>
<dbReference type="AlphaFoldDB" id="A0A9D2VZJ8"/>
<evidence type="ECO:0000256" key="1">
    <source>
        <dbReference type="ARBA" id="ARBA00000085"/>
    </source>
</evidence>
<feature type="domain" description="Histidine kinase" evidence="15">
    <location>
        <begin position="480"/>
        <end position="677"/>
    </location>
</feature>
<dbReference type="GO" id="GO:0005524">
    <property type="term" value="F:ATP binding"/>
    <property type="evidence" value="ECO:0007669"/>
    <property type="project" value="UniProtKB-KW"/>
</dbReference>
<evidence type="ECO:0000256" key="4">
    <source>
        <dbReference type="ARBA" id="ARBA00022475"/>
    </source>
</evidence>
<dbReference type="GO" id="GO:0000155">
    <property type="term" value="F:phosphorelay sensor kinase activity"/>
    <property type="evidence" value="ECO:0007669"/>
    <property type="project" value="InterPro"/>
</dbReference>
<dbReference type="SMART" id="SM00387">
    <property type="entry name" value="HATPase_c"/>
    <property type="match status" value="1"/>
</dbReference>
<gene>
    <name evidence="16" type="ORF">K8V39_10180</name>
</gene>
<protein>
    <recommendedName>
        <fullName evidence="3">histidine kinase</fullName>
        <ecNumber evidence="3">2.7.13.3</ecNumber>
    </recommendedName>
</protein>
<reference evidence="16" key="2">
    <citation type="submission" date="2021-09" db="EMBL/GenBank/DDBJ databases">
        <authorList>
            <person name="Gilroy R."/>
        </authorList>
    </citation>
    <scope>NUCLEOTIDE SEQUENCE</scope>
    <source>
        <strain evidence="16">USAMLcec4-12693</strain>
    </source>
</reference>
<dbReference type="Pfam" id="PF00512">
    <property type="entry name" value="HisKA"/>
    <property type="match status" value="1"/>
</dbReference>
<dbReference type="CDD" id="cd00082">
    <property type="entry name" value="HisKA"/>
    <property type="match status" value="1"/>
</dbReference>
<dbReference type="PANTHER" id="PTHR45528">
    <property type="entry name" value="SENSOR HISTIDINE KINASE CPXA"/>
    <property type="match status" value="1"/>
</dbReference>
<evidence type="ECO:0000256" key="2">
    <source>
        <dbReference type="ARBA" id="ARBA00004651"/>
    </source>
</evidence>
<comment type="catalytic activity">
    <reaction evidence="1">
        <text>ATP + protein L-histidine = ADP + protein N-phospho-L-histidine.</text>
        <dbReference type="EC" id="2.7.13.3"/>
    </reaction>
</comment>
<keyword evidence="9 16" id="KW-0418">Kinase</keyword>
<accession>A0A9D2VZJ8</accession>
<dbReference type="InterPro" id="IPR003594">
    <property type="entry name" value="HATPase_dom"/>
</dbReference>
<keyword evidence="7 14" id="KW-0812">Transmembrane</keyword>
<dbReference type="FunFam" id="1.10.287.130:FF:000008">
    <property type="entry name" value="Two-component sensor histidine kinase"/>
    <property type="match status" value="1"/>
</dbReference>
<dbReference type="SUPFAM" id="SSF47384">
    <property type="entry name" value="Homodimeric domain of signal transducing histidine kinase"/>
    <property type="match status" value="1"/>
</dbReference>
<keyword evidence="11 14" id="KW-1133">Transmembrane helix</keyword>
<feature type="transmembrane region" description="Helical" evidence="14">
    <location>
        <begin position="290"/>
        <end position="310"/>
    </location>
</feature>
<evidence type="ECO:0000259" key="15">
    <source>
        <dbReference type="PROSITE" id="PS50109"/>
    </source>
</evidence>
<evidence type="ECO:0000256" key="9">
    <source>
        <dbReference type="ARBA" id="ARBA00022777"/>
    </source>
</evidence>
<comment type="caution">
    <text evidence="16">The sequence shown here is derived from an EMBL/GenBank/DDBJ whole genome shotgun (WGS) entry which is preliminary data.</text>
</comment>
<keyword evidence="6" id="KW-0808">Transferase</keyword>